<feature type="region of interest" description="Disordered" evidence="1">
    <location>
        <begin position="350"/>
        <end position="402"/>
    </location>
</feature>
<dbReference type="AlphaFoldDB" id="A2EMW3"/>
<evidence type="ECO:0008006" key="5">
    <source>
        <dbReference type="Google" id="ProtNLM"/>
    </source>
</evidence>
<evidence type="ECO:0000256" key="2">
    <source>
        <dbReference type="SAM" id="Phobius"/>
    </source>
</evidence>
<dbReference type="Proteomes" id="UP000001542">
    <property type="component" value="Unassembled WGS sequence"/>
</dbReference>
<keyword evidence="2" id="KW-0812">Transmembrane</keyword>
<keyword evidence="2" id="KW-0472">Membrane</keyword>
<evidence type="ECO:0000256" key="1">
    <source>
        <dbReference type="SAM" id="MobiDB-lite"/>
    </source>
</evidence>
<dbReference type="EMBL" id="DS113434">
    <property type="protein sequence ID" value="EAY06036.1"/>
    <property type="molecule type" value="Genomic_DNA"/>
</dbReference>
<keyword evidence="2" id="KW-1133">Transmembrane helix</keyword>
<keyword evidence="4" id="KW-1185">Reference proteome</keyword>
<sequence length="402" mass="44910">MFTLFFHFVASNWTEYFQGNPDTILTSYILPDFTFEGNVYFSKALVLNFDAQVMAATASDKYNLLIESSYFLNINADSAGATIYWETAGNVQIDQTCVSKTFATIQYPGTFLFYTGEGTVNISFVTSIESGKLDDYAYNTIYFNATKGNVEYFNHTNSFSSSLQITSAQKSNITYSIVAHMNLTNDEVHFQLVSCDQVDVDYCNFINNSFELSPSTILIFQNPANSRLYNCCFVQNKVYYIEKRSLSDSPLPISGIYVDNGLFDETVSGIVTTSSTHVLILLNTYDCRANFTPTAVKTKNIAVIASVSTAAAVAGGIGIGTLVFWIVKKVGTHSVGYAVKKAMEDDDYDDYTYEYSQEESDNNKEDEKEEQEKEKEQDKKDEEKADNSDGLGKELSVSDDEK</sequence>
<dbReference type="VEuPathDB" id="TrichDB:TVAGG3_0755540"/>
<gene>
    <name evidence="3" type="ORF">TVAG_053600</name>
</gene>
<dbReference type="InParanoid" id="A2EMW3"/>
<evidence type="ECO:0000313" key="3">
    <source>
        <dbReference type="EMBL" id="EAY06036.1"/>
    </source>
</evidence>
<feature type="compositionally biased region" description="Basic and acidic residues" evidence="1">
    <location>
        <begin position="361"/>
        <end position="387"/>
    </location>
</feature>
<feature type="transmembrane region" description="Helical" evidence="2">
    <location>
        <begin position="301"/>
        <end position="327"/>
    </location>
</feature>
<reference evidence="3" key="2">
    <citation type="journal article" date="2007" name="Science">
        <title>Draft genome sequence of the sexually transmitted pathogen Trichomonas vaginalis.</title>
        <authorList>
            <person name="Carlton J.M."/>
            <person name="Hirt R.P."/>
            <person name="Silva J.C."/>
            <person name="Delcher A.L."/>
            <person name="Schatz M."/>
            <person name="Zhao Q."/>
            <person name="Wortman J.R."/>
            <person name="Bidwell S.L."/>
            <person name="Alsmark U.C.M."/>
            <person name="Besteiro S."/>
            <person name="Sicheritz-Ponten T."/>
            <person name="Noel C.J."/>
            <person name="Dacks J.B."/>
            <person name="Foster P.G."/>
            <person name="Simillion C."/>
            <person name="Van de Peer Y."/>
            <person name="Miranda-Saavedra D."/>
            <person name="Barton G.J."/>
            <person name="Westrop G.D."/>
            <person name="Mueller S."/>
            <person name="Dessi D."/>
            <person name="Fiori P.L."/>
            <person name="Ren Q."/>
            <person name="Paulsen I."/>
            <person name="Zhang H."/>
            <person name="Bastida-Corcuera F.D."/>
            <person name="Simoes-Barbosa A."/>
            <person name="Brown M.T."/>
            <person name="Hayes R.D."/>
            <person name="Mukherjee M."/>
            <person name="Okumura C.Y."/>
            <person name="Schneider R."/>
            <person name="Smith A.J."/>
            <person name="Vanacova S."/>
            <person name="Villalvazo M."/>
            <person name="Haas B.J."/>
            <person name="Pertea M."/>
            <person name="Feldblyum T.V."/>
            <person name="Utterback T.R."/>
            <person name="Shu C.L."/>
            <person name="Osoegawa K."/>
            <person name="de Jong P.J."/>
            <person name="Hrdy I."/>
            <person name="Horvathova L."/>
            <person name="Zubacova Z."/>
            <person name="Dolezal P."/>
            <person name="Malik S.B."/>
            <person name="Logsdon J.M. Jr."/>
            <person name="Henze K."/>
            <person name="Gupta A."/>
            <person name="Wang C.C."/>
            <person name="Dunne R.L."/>
            <person name="Upcroft J.A."/>
            <person name="Upcroft P."/>
            <person name="White O."/>
            <person name="Salzberg S.L."/>
            <person name="Tang P."/>
            <person name="Chiu C.-H."/>
            <person name="Lee Y.-S."/>
            <person name="Embley T.M."/>
            <person name="Coombs G.H."/>
            <person name="Mottram J.C."/>
            <person name="Tachezy J."/>
            <person name="Fraser-Liggett C.M."/>
            <person name="Johnson P.J."/>
        </authorList>
    </citation>
    <scope>NUCLEOTIDE SEQUENCE [LARGE SCALE GENOMIC DNA]</scope>
    <source>
        <strain evidence="3">G3</strain>
    </source>
</reference>
<evidence type="ECO:0000313" key="4">
    <source>
        <dbReference type="Proteomes" id="UP000001542"/>
    </source>
</evidence>
<dbReference type="RefSeq" id="XP_001318259.1">
    <property type="nucleotide sequence ID" value="XM_001318224.1"/>
</dbReference>
<dbReference type="VEuPathDB" id="TrichDB:TVAG_053600"/>
<reference evidence="3" key="1">
    <citation type="submission" date="2006-10" db="EMBL/GenBank/DDBJ databases">
        <authorList>
            <person name="Amadeo P."/>
            <person name="Zhao Q."/>
            <person name="Wortman J."/>
            <person name="Fraser-Liggett C."/>
            <person name="Carlton J."/>
        </authorList>
    </citation>
    <scope>NUCLEOTIDE SEQUENCE</scope>
    <source>
        <strain evidence="3">G3</strain>
    </source>
</reference>
<organism evidence="3 4">
    <name type="scientific">Trichomonas vaginalis (strain ATCC PRA-98 / G3)</name>
    <dbReference type="NCBI Taxonomy" id="412133"/>
    <lineage>
        <taxon>Eukaryota</taxon>
        <taxon>Metamonada</taxon>
        <taxon>Parabasalia</taxon>
        <taxon>Trichomonadida</taxon>
        <taxon>Trichomonadidae</taxon>
        <taxon>Trichomonas</taxon>
    </lineage>
</organism>
<protein>
    <recommendedName>
        <fullName evidence="5">Transmembrane protein</fullName>
    </recommendedName>
</protein>
<feature type="compositionally biased region" description="Acidic residues" evidence="1">
    <location>
        <begin position="350"/>
        <end position="360"/>
    </location>
</feature>
<accession>A2EMW3</accession>
<name>A2EMW3_TRIV3</name>
<dbReference type="KEGG" id="tva:4763910"/>
<proteinExistence type="predicted"/>